<name>A0A0F9PZQ9_9ZZZZ</name>
<dbReference type="AlphaFoldDB" id="A0A0F9PZQ9"/>
<sequence length="53" mass="6196">MRQIRLDITRIKTGEVVRSVGPVPESRAERVLRGMLINLNRDEYFVKEVEVVK</sequence>
<organism evidence="1">
    <name type="scientific">marine sediment metagenome</name>
    <dbReference type="NCBI Taxonomy" id="412755"/>
    <lineage>
        <taxon>unclassified sequences</taxon>
        <taxon>metagenomes</taxon>
        <taxon>ecological metagenomes</taxon>
    </lineage>
</organism>
<protein>
    <submittedName>
        <fullName evidence="1">Uncharacterized protein</fullName>
    </submittedName>
</protein>
<comment type="caution">
    <text evidence="1">The sequence shown here is derived from an EMBL/GenBank/DDBJ whole genome shotgun (WGS) entry which is preliminary data.</text>
</comment>
<gene>
    <name evidence="1" type="ORF">LCGC14_1155330</name>
</gene>
<proteinExistence type="predicted"/>
<accession>A0A0F9PZQ9</accession>
<reference evidence="1" key="1">
    <citation type="journal article" date="2015" name="Nature">
        <title>Complex archaea that bridge the gap between prokaryotes and eukaryotes.</title>
        <authorList>
            <person name="Spang A."/>
            <person name="Saw J.H."/>
            <person name="Jorgensen S.L."/>
            <person name="Zaremba-Niedzwiedzka K."/>
            <person name="Martijn J."/>
            <person name="Lind A.E."/>
            <person name="van Eijk R."/>
            <person name="Schleper C."/>
            <person name="Guy L."/>
            <person name="Ettema T.J."/>
        </authorList>
    </citation>
    <scope>NUCLEOTIDE SEQUENCE</scope>
</reference>
<evidence type="ECO:0000313" key="1">
    <source>
        <dbReference type="EMBL" id="KKM98687.1"/>
    </source>
</evidence>
<dbReference type="EMBL" id="LAZR01005589">
    <property type="protein sequence ID" value="KKM98687.1"/>
    <property type="molecule type" value="Genomic_DNA"/>
</dbReference>